<organism evidence="1 2">
    <name type="scientific">Absidia repens</name>
    <dbReference type="NCBI Taxonomy" id="90262"/>
    <lineage>
        <taxon>Eukaryota</taxon>
        <taxon>Fungi</taxon>
        <taxon>Fungi incertae sedis</taxon>
        <taxon>Mucoromycota</taxon>
        <taxon>Mucoromycotina</taxon>
        <taxon>Mucoromycetes</taxon>
        <taxon>Mucorales</taxon>
        <taxon>Cunninghamellaceae</taxon>
        <taxon>Absidia</taxon>
    </lineage>
</organism>
<gene>
    <name evidence="1" type="ORF">BCR42DRAFT_444403</name>
</gene>
<keyword evidence="2" id="KW-1185">Reference proteome</keyword>
<dbReference type="GO" id="GO:0005657">
    <property type="term" value="C:replication fork"/>
    <property type="evidence" value="ECO:0007669"/>
    <property type="project" value="TreeGrafter"/>
</dbReference>
<dbReference type="EMBL" id="MCGE01000054">
    <property type="protein sequence ID" value="ORZ02120.1"/>
    <property type="molecule type" value="Genomic_DNA"/>
</dbReference>
<dbReference type="CDD" id="cd18809">
    <property type="entry name" value="SF1_C_RecD"/>
    <property type="match status" value="1"/>
</dbReference>
<evidence type="ECO:0008006" key="3">
    <source>
        <dbReference type="Google" id="ProtNLM"/>
    </source>
</evidence>
<accession>A0A1X2HRA1</accession>
<dbReference type="AlphaFoldDB" id="A0A1X2HRA1"/>
<dbReference type="Gene3D" id="3.40.50.300">
    <property type="entry name" value="P-loop containing nucleotide triphosphate hydrolases"/>
    <property type="match status" value="1"/>
</dbReference>
<dbReference type="GO" id="GO:0006260">
    <property type="term" value="P:DNA replication"/>
    <property type="evidence" value="ECO:0007669"/>
    <property type="project" value="TreeGrafter"/>
</dbReference>
<evidence type="ECO:0000313" key="1">
    <source>
        <dbReference type="EMBL" id="ORZ02120.1"/>
    </source>
</evidence>
<comment type="caution">
    <text evidence="1">The sequence shown here is derived from an EMBL/GenBank/DDBJ whole genome shotgun (WGS) entry which is preliminary data.</text>
</comment>
<sequence length="262" mass="30191">MAFGRANLTNRLDLMLKKNREELHPKEEDRVPGLSKKNGWLLWLPATMSTTGYYFAFEIYLNNYPLEPIRQKVDELEWITRYTTAAINPIVGKPHEARHVSVDFCFQMTSANPVRCHCYWPDLILQSAWHGDRANAKNAIDTSRSKCVQSFSCRWTSRNILLAGNFVIPRIHLFTDDDECPFVMKRTQLPVRPAFAMTIHKSQGQTLNEVAIYPNEPVFTHGQLYVAFPRATNPQHLHVAIPNNTKQTVYSTNNVVYKEVLL</sequence>
<name>A0A1X2HRA1_9FUNG</name>
<dbReference type="PANTHER" id="PTHR23274:SF51">
    <property type="entry name" value="OS03G0423850 PROTEIN"/>
    <property type="match status" value="1"/>
</dbReference>
<dbReference type="STRING" id="90262.A0A1X2HRA1"/>
<proteinExistence type="predicted"/>
<dbReference type="SUPFAM" id="SSF52540">
    <property type="entry name" value="P-loop containing nucleoside triphosphate hydrolases"/>
    <property type="match status" value="1"/>
</dbReference>
<dbReference type="OrthoDB" id="3691720at2759"/>
<protein>
    <recommendedName>
        <fullName evidence="3">P-loop containing nucleoside triphosphate hydrolase protein</fullName>
    </recommendedName>
</protein>
<evidence type="ECO:0000313" key="2">
    <source>
        <dbReference type="Proteomes" id="UP000193560"/>
    </source>
</evidence>
<dbReference type="Proteomes" id="UP000193560">
    <property type="component" value="Unassembled WGS sequence"/>
</dbReference>
<dbReference type="InterPro" id="IPR027417">
    <property type="entry name" value="P-loop_NTPase"/>
</dbReference>
<dbReference type="PANTHER" id="PTHR23274">
    <property type="entry name" value="DNA HELICASE-RELATED"/>
    <property type="match status" value="1"/>
</dbReference>
<reference evidence="1 2" key="1">
    <citation type="submission" date="2016-07" db="EMBL/GenBank/DDBJ databases">
        <title>Pervasive Adenine N6-methylation of Active Genes in Fungi.</title>
        <authorList>
            <consortium name="DOE Joint Genome Institute"/>
            <person name="Mondo S.J."/>
            <person name="Dannebaum R.O."/>
            <person name="Kuo R.C."/>
            <person name="Labutti K."/>
            <person name="Haridas S."/>
            <person name="Kuo A."/>
            <person name="Salamov A."/>
            <person name="Ahrendt S.R."/>
            <person name="Lipzen A."/>
            <person name="Sullivan W."/>
            <person name="Andreopoulos W.B."/>
            <person name="Clum A."/>
            <person name="Lindquist E."/>
            <person name="Daum C."/>
            <person name="Ramamoorthy G.K."/>
            <person name="Gryganskyi A."/>
            <person name="Culley D."/>
            <person name="Magnuson J.K."/>
            <person name="James T.Y."/>
            <person name="O'Malley M.A."/>
            <person name="Stajich J.E."/>
            <person name="Spatafora J.W."/>
            <person name="Visel A."/>
            <person name="Grigoriev I.V."/>
        </authorList>
    </citation>
    <scope>NUCLEOTIDE SEQUENCE [LARGE SCALE GENOMIC DNA]</scope>
    <source>
        <strain evidence="1 2">NRRL 1336</strain>
    </source>
</reference>